<accession>A0ABS2U5C9</accession>
<gene>
    <name evidence="2" type="ORF">ITX44_39610</name>
</gene>
<feature type="compositionally biased region" description="Polar residues" evidence="1">
    <location>
        <begin position="56"/>
        <end position="71"/>
    </location>
</feature>
<organism evidence="2 3">
    <name type="scientific">Actinacidiphila acididurans</name>
    <dbReference type="NCBI Taxonomy" id="2784346"/>
    <lineage>
        <taxon>Bacteria</taxon>
        <taxon>Bacillati</taxon>
        <taxon>Actinomycetota</taxon>
        <taxon>Actinomycetes</taxon>
        <taxon>Kitasatosporales</taxon>
        <taxon>Streptomycetaceae</taxon>
        <taxon>Actinacidiphila</taxon>
    </lineage>
</organism>
<dbReference type="RefSeq" id="WP_205364764.1">
    <property type="nucleotide sequence ID" value="NZ_JADKYB010000041.1"/>
</dbReference>
<reference evidence="2 3" key="1">
    <citation type="submission" date="2021-01" db="EMBL/GenBank/DDBJ databases">
        <title>Streptomyces acididurans sp. nov., isolated from a peat swamp forest soil.</title>
        <authorList>
            <person name="Chantavorakit T."/>
            <person name="Duangmal K."/>
        </authorList>
    </citation>
    <scope>NUCLEOTIDE SEQUENCE [LARGE SCALE GENOMIC DNA]</scope>
    <source>
        <strain evidence="2 3">KK5PA1</strain>
    </source>
</reference>
<dbReference type="EMBL" id="JADKYB010000041">
    <property type="protein sequence ID" value="MBM9510567.1"/>
    <property type="molecule type" value="Genomic_DNA"/>
</dbReference>
<feature type="region of interest" description="Disordered" evidence="1">
    <location>
        <begin position="37"/>
        <end position="76"/>
    </location>
</feature>
<dbReference type="Proteomes" id="UP000749040">
    <property type="component" value="Unassembled WGS sequence"/>
</dbReference>
<keyword evidence="3" id="KW-1185">Reference proteome</keyword>
<name>A0ABS2U5C9_9ACTN</name>
<sequence>MAASGEGAAVERAASHQEPAALLSAALGAGCIAPAGAPAGRVADGQHSELGRFGTVGTTDGTAPAQMSITGSAPAPDDRARAFRCALAAPVFTMSAAGPMGERTP</sequence>
<protein>
    <submittedName>
        <fullName evidence="2">Uncharacterized protein</fullName>
    </submittedName>
</protein>
<evidence type="ECO:0000313" key="2">
    <source>
        <dbReference type="EMBL" id="MBM9510567.1"/>
    </source>
</evidence>
<comment type="caution">
    <text evidence="2">The sequence shown here is derived from an EMBL/GenBank/DDBJ whole genome shotgun (WGS) entry which is preliminary data.</text>
</comment>
<evidence type="ECO:0000256" key="1">
    <source>
        <dbReference type="SAM" id="MobiDB-lite"/>
    </source>
</evidence>
<proteinExistence type="predicted"/>
<evidence type="ECO:0000313" key="3">
    <source>
        <dbReference type="Proteomes" id="UP000749040"/>
    </source>
</evidence>